<proteinExistence type="predicted"/>
<accession>A0A9X2JCM0</accession>
<dbReference type="InterPro" id="IPR018490">
    <property type="entry name" value="cNMP-bd_dom_sf"/>
</dbReference>
<dbReference type="Proteomes" id="UP001155182">
    <property type="component" value="Unassembled WGS sequence"/>
</dbReference>
<dbReference type="RefSeq" id="WP_252586175.1">
    <property type="nucleotide sequence ID" value="NZ_JAMWYS010000013.1"/>
</dbReference>
<keyword evidence="3" id="KW-1185">Reference proteome</keyword>
<dbReference type="InterPro" id="IPR014710">
    <property type="entry name" value="RmlC-like_jellyroll"/>
</dbReference>
<dbReference type="CDD" id="cd00038">
    <property type="entry name" value="CAP_ED"/>
    <property type="match status" value="1"/>
</dbReference>
<evidence type="ECO:0000313" key="2">
    <source>
        <dbReference type="EMBL" id="MCO4291940.1"/>
    </source>
</evidence>
<evidence type="ECO:0000259" key="1">
    <source>
        <dbReference type="Pfam" id="PF00027"/>
    </source>
</evidence>
<evidence type="ECO:0000313" key="3">
    <source>
        <dbReference type="Proteomes" id="UP001155182"/>
    </source>
</evidence>
<dbReference type="Pfam" id="PF00027">
    <property type="entry name" value="cNMP_binding"/>
    <property type="match status" value="1"/>
</dbReference>
<sequence length="191" mass="21878">MSYENLKQKILSYSTFTVEELELILSKFTATTFKAKEFLLSEEKICASVYFITKGLVRTYYVRDGKEITTYLACDDQFISAYTSFITQSASVEMMQAIEETEVLSVSYKNMQELYQAVPNWQVIGRLLAEYNYICMADRVLKLQGIPAKEKYANFLATSPFKIVQRTPMIHIASYLGITPESLSRIRNGIS</sequence>
<dbReference type="SUPFAM" id="SSF51206">
    <property type="entry name" value="cAMP-binding domain-like"/>
    <property type="match status" value="1"/>
</dbReference>
<dbReference type="AlphaFoldDB" id="A0A9X2JCM0"/>
<protein>
    <submittedName>
        <fullName evidence="2">Crp/Fnr family transcriptional regulator</fullName>
    </submittedName>
</protein>
<reference evidence="2" key="1">
    <citation type="submission" date="2022-06" db="EMBL/GenBank/DDBJ databases">
        <title>Solitalea sp. MAHUQ-68 isolated from rhizospheric soil.</title>
        <authorList>
            <person name="Huq M.A."/>
        </authorList>
    </citation>
    <scope>NUCLEOTIDE SEQUENCE</scope>
    <source>
        <strain evidence="2">MAHUQ-68</strain>
    </source>
</reference>
<feature type="domain" description="Cyclic nucleotide-binding" evidence="1">
    <location>
        <begin position="32"/>
        <end position="116"/>
    </location>
</feature>
<dbReference type="InterPro" id="IPR000595">
    <property type="entry name" value="cNMP-bd_dom"/>
</dbReference>
<gene>
    <name evidence="2" type="ORF">NF867_03580</name>
</gene>
<organism evidence="2 3">
    <name type="scientific">Solitalea agri</name>
    <dbReference type="NCBI Taxonomy" id="2953739"/>
    <lineage>
        <taxon>Bacteria</taxon>
        <taxon>Pseudomonadati</taxon>
        <taxon>Bacteroidota</taxon>
        <taxon>Sphingobacteriia</taxon>
        <taxon>Sphingobacteriales</taxon>
        <taxon>Sphingobacteriaceae</taxon>
        <taxon>Solitalea</taxon>
    </lineage>
</organism>
<dbReference type="Gene3D" id="2.60.120.10">
    <property type="entry name" value="Jelly Rolls"/>
    <property type="match status" value="1"/>
</dbReference>
<dbReference type="EMBL" id="JAMWYS010000013">
    <property type="protein sequence ID" value="MCO4291940.1"/>
    <property type="molecule type" value="Genomic_DNA"/>
</dbReference>
<comment type="caution">
    <text evidence="2">The sequence shown here is derived from an EMBL/GenBank/DDBJ whole genome shotgun (WGS) entry which is preliminary data.</text>
</comment>
<name>A0A9X2JCM0_9SPHI</name>